<proteinExistence type="predicted"/>
<dbReference type="Proteomes" id="UP000250831">
    <property type="component" value="Unassembled WGS sequence"/>
</dbReference>
<evidence type="ECO:0000313" key="3">
    <source>
        <dbReference type="Proteomes" id="UP000250831"/>
    </source>
</evidence>
<name>A0A363NWH9_9SPHI</name>
<feature type="domain" description="ATPase AAA-type core" evidence="1">
    <location>
        <begin position="27"/>
        <end position="308"/>
    </location>
</feature>
<dbReference type="InterPro" id="IPR027417">
    <property type="entry name" value="P-loop_NTPase"/>
</dbReference>
<dbReference type="EMBL" id="QCXX01000002">
    <property type="protein sequence ID" value="PUV25155.1"/>
    <property type="molecule type" value="Genomic_DNA"/>
</dbReference>
<accession>A0A363NWH9</accession>
<protein>
    <recommendedName>
        <fullName evidence="1">ATPase AAA-type core domain-containing protein</fullName>
    </recommendedName>
</protein>
<dbReference type="PANTHER" id="PTHR43581">
    <property type="entry name" value="ATP/GTP PHOSPHATASE"/>
    <property type="match status" value="1"/>
</dbReference>
<organism evidence="2 3">
    <name type="scientific">Sphingobacterium athyrii</name>
    <dbReference type="NCBI Taxonomy" id="2152717"/>
    <lineage>
        <taxon>Bacteria</taxon>
        <taxon>Pseudomonadati</taxon>
        <taxon>Bacteroidota</taxon>
        <taxon>Sphingobacteriia</taxon>
        <taxon>Sphingobacteriales</taxon>
        <taxon>Sphingobacteriaceae</taxon>
        <taxon>Sphingobacterium</taxon>
    </lineage>
</organism>
<dbReference type="Pfam" id="PF13304">
    <property type="entry name" value="AAA_21"/>
    <property type="match status" value="1"/>
</dbReference>
<dbReference type="RefSeq" id="WP_108633488.1">
    <property type="nucleotide sequence ID" value="NZ_QCXX01000002.1"/>
</dbReference>
<evidence type="ECO:0000259" key="1">
    <source>
        <dbReference type="Pfam" id="PF13304"/>
    </source>
</evidence>
<dbReference type="GO" id="GO:0016887">
    <property type="term" value="F:ATP hydrolysis activity"/>
    <property type="evidence" value="ECO:0007669"/>
    <property type="project" value="InterPro"/>
</dbReference>
<dbReference type="CDD" id="cd00267">
    <property type="entry name" value="ABC_ATPase"/>
    <property type="match status" value="1"/>
</dbReference>
<dbReference type="PANTHER" id="PTHR43581:SF2">
    <property type="entry name" value="EXCINUCLEASE ATPASE SUBUNIT"/>
    <property type="match status" value="1"/>
</dbReference>
<dbReference type="GO" id="GO:0005524">
    <property type="term" value="F:ATP binding"/>
    <property type="evidence" value="ECO:0007669"/>
    <property type="project" value="InterPro"/>
</dbReference>
<reference evidence="2 3" key="1">
    <citation type="submission" date="2018-04" db="EMBL/GenBank/DDBJ databases">
        <title>Sphingobacterium sp. M46 Genome.</title>
        <authorList>
            <person name="Cheng J."/>
            <person name="Li Y."/>
        </authorList>
    </citation>
    <scope>NUCLEOTIDE SEQUENCE [LARGE SCALE GENOMIC DNA]</scope>
    <source>
        <strain evidence="2 3">M46</strain>
    </source>
</reference>
<dbReference type="AlphaFoldDB" id="A0A363NWH9"/>
<gene>
    <name evidence="2" type="ORF">DCO56_09455</name>
</gene>
<evidence type="ECO:0000313" key="2">
    <source>
        <dbReference type="EMBL" id="PUV25155.1"/>
    </source>
</evidence>
<sequence length="325" mass="38650">MEHYIKQIKLTKLWGKHDVVWNLNKDINILSGINGSGKSTIINCIASYFNNDKSHFLSNHIQSIDIYTNQDSHFYYTKIDHNSDLNSNESLKKADFYEFISQFLKNEDSREKLYKKIITITTSNWDEELFNNFRKNIEIDIINTFDSHTVFEDEIFDDNVKSELDRELYFLQKKYINYQLDISKKAFTYLTEKKRRTKNHFEKLDLFKTYINKLFLPTKKQLNNEDNQISFKLIDEEKILSIYELSSGEKQLLLILITFLIQDTKNSLVFLDEPEISLHFDWQRQLIQIIRELNPNAQLIISTHSPAMIMDGWMNKVVNIEDLLS</sequence>
<dbReference type="SUPFAM" id="SSF52540">
    <property type="entry name" value="P-loop containing nucleoside triphosphate hydrolases"/>
    <property type="match status" value="1"/>
</dbReference>
<dbReference type="InterPro" id="IPR051396">
    <property type="entry name" value="Bact_Antivir_Def_Nuclease"/>
</dbReference>
<keyword evidence="3" id="KW-1185">Reference proteome</keyword>
<comment type="caution">
    <text evidence="2">The sequence shown here is derived from an EMBL/GenBank/DDBJ whole genome shotgun (WGS) entry which is preliminary data.</text>
</comment>
<dbReference type="Gene3D" id="3.40.50.300">
    <property type="entry name" value="P-loop containing nucleotide triphosphate hydrolases"/>
    <property type="match status" value="1"/>
</dbReference>
<dbReference type="InterPro" id="IPR003959">
    <property type="entry name" value="ATPase_AAA_core"/>
</dbReference>
<dbReference type="OrthoDB" id="9784297at2"/>